<sequence length="980" mass="109876">MNTESKEMGSQNATSDGINMGHLKTVHDEVEARRKLILVQWLNIHLPLLNLPINIKDDDLRACLSNGIVLCHILNKIRPGSVNVVSDSDYSLPSHSENVKRFLAAMDVLGLPRFEISDLQMGSMKAVVDCLLKLRAKSLQNSFRDSISITNLRSSSPRSSSSLVYFSPPSRDHRRKISSSSECNYQHVFSSPIKAESSASLIHHAGHKFHEMFQHGSYADLPAAKISEMMKSNSLENAPTQLLLSIVNGILDESVEKINGEIPHHVSGLLRKVMQEIERRISAQAEHMRTQNYLFKVREEKYQSRITELEALASRTREESEITTSQPQQLKTEKTEVEEKKKADDEDIGKLMKQREDKNMEISMLKQDLETMKKTYELRCSELEAEAKGELRHKSEEYEKMLEDFRNTKALSESKYQNWIVQKNQLQNTVDFQFRSLQQLKVLWGSIKQDIMKEQSIYSEECNKLGLNLKTLADSAEKYHAVLAENRRLFNEVQELKGNIRVYCRIRPFISGQNEKQSIVDHIGEDELVVANPSKQGRDGLRSFKFNKIFGPTATQVDVYNDIKDFIRSVLDGYNVCIFAYGQTGSGKTYTMCGPNGATTESFGVNYRALNDLFGISSSRASSLTYEIWVQMVEIYNEQVHDLLSTDGCPKKLGITNHSQSKGLAVPDASMFPVKSTSDVMELMEIGLKNRAMGATAMNERSSRSHSVVSIHVRGTDLRSGSSLHGNLHLVDLAGSERVDRSEVTGGRLREAQHINKSLSALGDVIFALAQKSSHVPYRNSKLTQLLQSSLGGQAKTLMFVQLNPDATSFSESLSTLKFAERVSGVELGAARSNKEARDVRELMEQVASLKDTILEKDEKIEGPQLLRDLKGVNPEKRAKTSLRRGHTIPKDSSCGSNKHSKADVPQPVDPKHQNDELGKSSDSIEKPKSVSKTTRTVKKQPRSATVSLAKDSAKMSSNIQRSESTNQLKSPASTSRRWQ</sequence>
<protein>
    <submittedName>
        <fullName evidence="1">Uncharacterized protein</fullName>
    </submittedName>
</protein>
<accession>A0ACB9PFB1</accession>
<comment type="caution">
    <text evidence="1">The sequence shown here is derived from an EMBL/GenBank/DDBJ whole genome shotgun (WGS) entry which is preliminary data.</text>
</comment>
<proteinExistence type="predicted"/>
<name>A0ACB9PFB1_BAUVA</name>
<reference evidence="1 2" key="1">
    <citation type="journal article" date="2022" name="DNA Res.">
        <title>Chromosomal-level genome assembly of the orchid tree Bauhinia variegata (Leguminosae; Cercidoideae) supports the allotetraploid origin hypothesis of Bauhinia.</title>
        <authorList>
            <person name="Zhong Y."/>
            <person name="Chen Y."/>
            <person name="Zheng D."/>
            <person name="Pang J."/>
            <person name="Liu Y."/>
            <person name="Luo S."/>
            <person name="Meng S."/>
            <person name="Qian L."/>
            <person name="Wei D."/>
            <person name="Dai S."/>
            <person name="Zhou R."/>
        </authorList>
    </citation>
    <scope>NUCLEOTIDE SEQUENCE [LARGE SCALE GENOMIC DNA]</scope>
    <source>
        <strain evidence="1">BV-YZ2020</strain>
    </source>
</reference>
<keyword evidence="2" id="KW-1185">Reference proteome</keyword>
<dbReference type="Proteomes" id="UP000828941">
    <property type="component" value="Chromosome 4"/>
</dbReference>
<dbReference type="EMBL" id="CM039429">
    <property type="protein sequence ID" value="KAI4347182.1"/>
    <property type="molecule type" value="Genomic_DNA"/>
</dbReference>
<evidence type="ECO:0000313" key="1">
    <source>
        <dbReference type="EMBL" id="KAI4347182.1"/>
    </source>
</evidence>
<gene>
    <name evidence="1" type="ORF">L6164_008017</name>
</gene>
<evidence type="ECO:0000313" key="2">
    <source>
        <dbReference type="Proteomes" id="UP000828941"/>
    </source>
</evidence>
<organism evidence="1 2">
    <name type="scientific">Bauhinia variegata</name>
    <name type="common">Purple orchid tree</name>
    <name type="synonym">Phanera variegata</name>
    <dbReference type="NCBI Taxonomy" id="167791"/>
    <lineage>
        <taxon>Eukaryota</taxon>
        <taxon>Viridiplantae</taxon>
        <taxon>Streptophyta</taxon>
        <taxon>Embryophyta</taxon>
        <taxon>Tracheophyta</taxon>
        <taxon>Spermatophyta</taxon>
        <taxon>Magnoliopsida</taxon>
        <taxon>eudicotyledons</taxon>
        <taxon>Gunneridae</taxon>
        <taxon>Pentapetalae</taxon>
        <taxon>rosids</taxon>
        <taxon>fabids</taxon>
        <taxon>Fabales</taxon>
        <taxon>Fabaceae</taxon>
        <taxon>Cercidoideae</taxon>
        <taxon>Cercideae</taxon>
        <taxon>Bauhiniinae</taxon>
        <taxon>Bauhinia</taxon>
    </lineage>
</organism>